<comment type="caution">
    <text evidence="2">The sequence shown here is derived from an EMBL/GenBank/DDBJ whole genome shotgun (WGS) entry which is preliminary data.</text>
</comment>
<organism evidence="2 3">
    <name type="scientific">Trichinella nativa</name>
    <dbReference type="NCBI Taxonomy" id="6335"/>
    <lineage>
        <taxon>Eukaryota</taxon>
        <taxon>Metazoa</taxon>
        <taxon>Ecdysozoa</taxon>
        <taxon>Nematoda</taxon>
        <taxon>Enoplea</taxon>
        <taxon>Dorylaimia</taxon>
        <taxon>Trichinellida</taxon>
        <taxon>Trichinellidae</taxon>
        <taxon>Trichinella</taxon>
    </lineage>
</organism>
<reference evidence="2 3" key="1">
    <citation type="submission" date="2015-04" db="EMBL/GenBank/DDBJ databases">
        <title>Draft genome of the roundworm Trichinella nativa.</title>
        <authorList>
            <person name="Mitreva M."/>
        </authorList>
    </citation>
    <scope>NUCLEOTIDE SEQUENCE [LARGE SCALE GENOMIC DNA]</scope>
    <source>
        <strain evidence="2 3">ISS45</strain>
    </source>
</reference>
<evidence type="ECO:0000313" key="2">
    <source>
        <dbReference type="EMBL" id="OUC48817.1"/>
    </source>
</evidence>
<dbReference type="Proteomes" id="UP000243006">
    <property type="component" value="Unassembled WGS sequence"/>
</dbReference>
<dbReference type="EMBL" id="LVZM01002037">
    <property type="protein sequence ID" value="OUC48817.1"/>
    <property type="molecule type" value="Genomic_DNA"/>
</dbReference>
<keyword evidence="1" id="KW-0812">Transmembrane</keyword>
<keyword evidence="1" id="KW-0472">Membrane</keyword>
<gene>
    <name evidence="2" type="ORF">D917_05942</name>
</gene>
<name>A0A1Y3EYI2_9BILA</name>
<evidence type="ECO:0000313" key="3">
    <source>
        <dbReference type="Proteomes" id="UP000243006"/>
    </source>
</evidence>
<evidence type="ECO:0000256" key="1">
    <source>
        <dbReference type="SAM" id="Phobius"/>
    </source>
</evidence>
<accession>A0A1Y3EYI2</accession>
<dbReference type="AlphaFoldDB" id="A0A1Y3EYI2"/>
<protein>
    <submittedName>
        <fullName evidence="2">Uncharacterized protein</fullName>
    </submittedName>
</protein>
<feature type="transmembrane region" description="Helical" evidence="1">
    <location>
        <begin position="110"/>
        <end position="130"/>
    </location>
</feature>
<keyword evidence="1" id="KW-1133">Transmembrane helix</keyword>
<proteinExistence type="predicted"/>
<sequence length="192" mass="21797">MMCVKFFFLFSPGFDQCTLCKDGQAPNPKSNDCSCKRGYYFNAKHVKNAIQHAQCAMVPVLISVPNAIQDIHCWDLRAFDAVEIMKAQVVFAVIRCLGSFTSSQYSIKTVVIGSCISAAILFIVIFGALMTCDWYRNSRNAYEYSNVPIYFNSDSVKLLENEYDEKFEEHDNQLPHVQDDSDVVIDVLMERA</sequence>